<evidence type="ECO:0000313" key="9">
    <source>
        <dbReference type="WBParaSite" id="L893_g8774.t1"/>
    </source>
</evidence>
<dbReference type="SUPFAM" id="SSF89124">
    <property type="entry name" value="Nop domain"/>
    <property type="match status" value="1"/>
</dbReference>
<keyword evidence="6" id="KW-1133">Transmembrane helix</keyword>
<keyword evidence="8" id="KW-1185">Reference proteome</keyword>
<dbReference type="FunFam" id="1.10.287.4070:FF:000001">
    <property type="entry name" value="Probable Nucleolar protein 58"/>
    <property type="match status" value="1"/>
</dbReference>
<dbReference type="PANTHER" id="PTHR10894">
    <property type="entry name" value="NUCLEOLAR PROTEIN 5 NUCLEOLAR PROTEIN NOP5 NOP58"/>
    <property type="match status" value="1"/>
</dbReference>
<dbReference type="PANTHER" id="PTHR10894:SF1">
    <property type="entry name" value="NUCLEOLAR PROTEIN 58"/>
    <property type="match status" value="1"/>
</dbReference>
<keyword evidence="6" id="KW-0472">Membrane</keyword>
<dbReference type="PROSITE" id="PS51358">
    <property type="entry name" value="NOP"/>
    <property type="match status" value="1"/>
</dbReference>
<dbReference type="GO" id="GO:0032040">
    <property type="term" value="C:small-subunit processome"/>
    <property type="evidence" value="ECO:0007669"/>
    <property type="project" value="InterPro"/>
</dbReference>
<keyword evidence="3" id="KW-0690">Ribosome biogenesis</keyword>
<dbReference type="GO" id="GO:0030515">
    <property type="term" value="F:snoRNA binding"/>
    <property type="evidence" value="ECO:0007669"/>
    <property type="project" value="InterPro"/>
</dbReference>
<dbReference type="Gene3D" id="1.10.287.4070">
    <property type="match status" value="1"/>
</dbReference>
<keyword evidence="4" id="KW-0539">Nucleus</keyword>
<evidence type="ECO:0000256" key="1">
    <source>
        <dbReference type="ARBA" id="ARBA00004604"/>
    </source>
</evidence>
<dbReference type="Pfam" id="PF01798">
    <property type="entry name" value="Nop"/>
    <property type="match status" value="1"/>
</dbReference>
<dbReference type="FunFam" id="1.10.246.90:FF:000005">
    <property type="entry name" value="Nucleolar protein 5, putative"/>
    <property type="match status" value="1"/>
</dbReference>
<proteinExistence type="inferred from homology"/>
<evidence type="ECO:0000256" key="4">
    <source>
        <dbReference type="ARBA" id="ARBA00023242"/>
    </source>
</evidence>
<comment type="similarity">
    <text evidence="2">Belongs to the NOP5/NOP56 family.</text>
</comment>
<reference evidence="9" key="1">
    <citation type="submission" date="2016-11" db="UniProtKB">
        <authorList>
            <consortium name="WormBaseParasite"/>
        </authorList>
    </citation>
    <scope>IDENTIFICATION</scope>
</reference>
<dbReference type="InterPro" id="IPR045056">
    <property type="entry name" value="Nop56/Nop58"/>
</dbReference>
<dbReference type="InterPro" id="IPR042239">
    <property type="entry name" value="Nop_C"/>
</dbReference>
<dbReference type="AlphaFoldDB" id="A0A1I8ASI4"/>
<comment type="subcellular location">
    <subcellularLocation>
        <location evidence="1">Nucleus</location>
        <location evidence="1">Nucleolus</location>
    </subcellularLocation>
</comment>
<evidence type="ECO:0000256" key="2">
    <source>
        <dbReference type="ARBA" id="ARBA00009211"/>
    </source>
</evidence>
<organism evidence="8 9">
    <name type="scientific">Steinernema glaseri</name>
    <dbReference type="NCBI Taxonomy" id="37863"/>
    <lineage>
        <taxon>Eukaryota</taxon>
        <taxon>Metazoa</taxon>
        <taxon>Ecdysozoa</taxon>
        <taxon>Nematoda</taxon>
        <taxon>Chromadorea</taxon>
        <taxon>Rhabditida</taxon>
        <taxon>Tylenchina</taxon>
        <taxon>Panagrolaimomorpha</taxon>
        <taxon>Strongyloidoidea</taxon>
        <taxon>Steinernematidae</taxon>
        <taxon>Steinernema</taxon>
    </lineage>
</organism>
<feature type="region of interest" description="Disordered" evidence="5">
    <location>
        <begin position="467"/>
        <end position="530"/>
    </location>
</feature>
<protein>
    <submittedName>
        <fullName evidence="9">Nop domain-containing protein</fullName>
    </submittedName>
</protein>
<accession>A0A1I8ASI4</accession>
<dbReference type="Gene3D" id="1.10.246.90">
    <property type="entry name" value="Nop domain"/>
    <property type="match status" value="1"/>
</dbReference>
<evidence type="ECO:0000256" key="5">
    <source>
        <dbReference type="SAM" id="MobiDB-lite"/>
    </source>
</evidence>
<dbReference type="Pfam" id="PF08156">
    <property type="entry name" value="NOP5NT"/>
    <property type="match status" value="1"/>
</dbReference>
<dbReference type="InterPro" id="IPR036070">
    <property type="entry name" value="Nop_dom_sf"/>
</dbReference>
<evidence type="ECO:0000256" key="3">
    <source>
        <dbReference type="ARBA" id="ARBA00022517"/>
    </source>
</evidence>
<dbReference type="InterPro" id="IPR002687">
    <property type="entry name" value="Nop_dom"/>
</dbReference>
<sequence length="530" mass="58906">MFTPPSQFSAKEPTKKCDRPNDLRLVAGSRVENSDFVASLPLAAVAMEFRSFRGRARYFVAVSGIMLVLFETAAGYAVFKLLDDAKLKKADNIWEEFNTPEKAQECLQLVNFKKFKSTSEALESAVDLNDGKLSKTLKKLLKKSAGDEELAVGDAKLGKLINEKLEVPCVHNSAIAELMRSIRSNIGSLLAEHKEEMNAMNLALAHSMGRYKVKFNPEKIDTMIVQAVSLLDDLDKELNNYQMRAREWYGWHFPELGKIITDHVAYAKVIKTIGMRQNAVDTDLSAVLPEDLEAKVKSDAEISMGTDISELDLLHIQQLCDQVIELTDYRAQLSEYLKNRMVALAPNLTVLLGELVGARLISHAGSLVSLAKYPASTVQILGAEKALFRALKTKRDTPKYGLIYHAQLIGQAATAYKGKMARKLAAKVSLATRIDALGEDSNAGAEVGIEARAYLENQMRSEQERIAHKGAPGSHKQKGSYQFKSEVHSYDASADTTAKKSKKRKFDDDEEEKPKKKTKVEEVEEEDSDE</sequence>
<dbReference type="InterPro" id="IPR012976">
    <property type="entry name" value="NOSIC"/>
</dbReference>
<name>A0A1I8ASI4_9BILA</name>
<dbReference type="SMART" id="SM00931">
    <property type="entry name" value="NOSIC"/>
    <property type="match status" value="1"/>
</dbReference>
<dbReference type="InterPro" id="IPR012974">
    <property type="entry name" value="NOP58/56_N"/>
</dbReference>
<evidence type="ECO:0000313" key="8">
    <source>
        <dbReference type="Proteomes" id="UP000095287"/>
    </source>
</evidence>
<evidence type="ECO:0000259" key="7">
    <source>
        <dbReference type="PROSITE" id="PS51358"/>
    </source>
</evidence>
<dbReference type="Proteomes" id="UP000095287">
    <property type="component" value="Unplaced"/>
</dbReference>
<dbReference type="GO" id="GO:0031428">
    <property type="term" value="C:box C/D methylation guide snoRNP complex"/>
    <property type="evidence" value="ECO:0007669"/>
    <property type="project" value="InterPro"/>
</dbReference>
<feature type="transmembrane region" description="Helical" evidence="6">
    <location>
        <begin position="58"/>
        <end position="79"/>
    </location>
</feature>
<evidence type="ECO:0000256" key="6">
    <source>
        <dbReference type="SAM" id="Phobius"/>
    </source>
</evidence>
<keyword evidence="6" id="KW-0812">Transmembrane</keyword>
<dbReference type="GO" id="GO:0042254">
    <property type="term" value="P:ribosome biogenesis"/>
    <property type="evidence" value="ECO:0007669"/>
    <property type="project" value="UniProtKB-KW"/>
</dbReference>
<dbReference type="WBParaSite" id="L893_g8774.t1">
    <property type="protein sequence ID" value="L893_g8774.t1"/>
    <property type="gene ID" value="L893_g8774"/>
</dbReference>
<feature type="domain" description="Nop" evidence="7">
    <location>
        <begin position="344"/>
        <end position="464"/>
    </location>
</feature>